<feature type="non-terminal residue" evidence="1">
    <location>
        <position position="1"/>
    </location>
</feature>
<sequence>RSSLRRVEASLRKLHFEGSIRPALQNFYLILKRGVEASPEDGARLGLQSWNDSQIQAVASIASALASAS</sequence>
<evidence type="ECO:0000313" key="1">
    <source>
        <dbReference type="EMBL" id="KAK7844524.1"/>
    </source>
</evidence>
<reference evidence="1 2" key="1">
    <citation type="journal article" date="2018" name="Sci. Data">
        <title>The draft genome sequence of cork oak.</title>
        <authorList>
            <person name="Ramos A.M."/>
            <person name="Usie A."/>
            <person name="Barbosa P."/>
            <person name="Barros P.M."/>
            <person name="Capote T."/>
            <person name="Chaves I."/>
            <person name="Simoes F."/>
            <person name="Abreu I."/>
            <person name="Carrasquinho I."/>
            <person name="Faro C."/>
            <person name="Guimaraes J.B."/>
            <person name="Mendonca D."/>
            <person name="Nobrega F."/>
            <person name="Rodrigues L."/>
            <person name="Saibo N.J.M."/>
            <person name="Varela M.C."/>
            <person name="Egas C."/>
            <person name="Matos J."/>
            <person name="Miguel C.M."/>
            <person name="Oliveira M.M."/>
            <person name="Ricardo C.P."/>
            <person name="Goncalves S."/>
        </authorList>
    </citation>
    <scope>NUCLEOTIDE SEQUENCE [LARGE SCALE GENOMIC DNA]</scope>
    <source>
        <strain evidence="2">cv. HL8</strain>
    </source>
</reference>
<dbReference type="Proteomes" id="UP000237347">
    <property type="component" value="Unassembled WGS sequence"/>
</dbReference>
<evidence type="ECO:0000313" key="2">
    <source>
        <dbReference type="Proteomes" id="UP000237347"/>
    </source>
</evidence>
<keyword evidence="2" id="KW-1185">Reference proteome</keyword>
<organism evidence="1 2">
    <name type="scientific">Quercus suber</name>
    <name type="common">Cork oak</name>
    <dbReference type="NCBI Taxonomy" id="58331"/>
    <lineage>
        <taxon>Eukaryota</taxon>
        <taxon>Viridiplantae</taxon>
        <taxon>Streptophyta</taxon>
        <taxon>Embryophyta</taxon>
        <taxon>Tracheophyta</taxon>
        <taxon>Spermatophyta</taxon>
        <taxon>Magnoliopsida</taxon>
        <taxon>eudicotyledons</taxon>
        <taxon>Gunneridae</taxon>
        <taxon>Pentapetalae</taxon>
        <taxon>rosids</taxon>
        <taxon>fabids</taxon>
        <taxon>Fagales</taxon>
        <taxon>Fagaceae</taxon>
        <taxon>Quercus</taxon>
    </lineage>
</organism>
<gene>
    <name evidence="1" type="ORF">CFP56_010802</name>
</gene>
<accession>A0AAW0KYZ5</accession>
<comment type="caution">
    <text evidence="1">The sequence shown here is derived from an EMBL/GenBank/DDBJ whole genome shotgun (WGS) entry which is preliminary data.</text>
</comment>
<name>A0AAW0KYZ5_QUESU</name>
<dbReference type="AlphaFoldDB" id="A0AAW0KYZ5"/>
<dbReference type="EMBL" id="PKMF04000184">
    <property type="protein sequence ID" value="KAK7844524.1"/>
    <property type="molecule type" value="Genomic_DNA"/>
</dbReference>
<protein>
    <submittedName>
        <fullName evidence="1">Uncharacterized protein</fullName>
    </submittedName>
</protein>
<proteinExistence type="predicted"/>